<protein>
    <submittedName>
        <fullName evidence="1">Uncharacterized protein</fullName>
    </submittedName>
</protein>
<dbReference type="AlphaFoldDB" id="A0AAE0K798"/>
<comment type="caution">
    <text evidence="1">The sequence shown here is derived from an EMBL/GenBank/DDBJ whole genome shotgun (WGS) entry which is preliminary data.</text>
</comment>
<keyword evidence="2" id="KW-1185">Reference proteome</keyword>
<accession>A0AAE0K798</accession>
<proteinExistence type="predicted"/>
<organism evidence="1 2">
    <name type="scientific">Lasiosphaeria ovina</name>
    <dbReference type="NCBI Taxonomy" id="92902"/>
    <lineage>
        <taxon>Eukaryota</taxon>
        <taxon>Fungi</taxon>
        <taxon>Dikarya</taxon>
        <taxon>Ascomycota</taxon>
        <taxon>Pezizomycotina</taxon>
        <taxon>Sordariomycetes</taxon>
        <taxon>Sordariomycetidae</taxon>
        <taxon>Sordariales</taxon>
        <taxon>Lasiosphaeriaceae</taxon>
        <taxon>Lasiosphaeria</taxon>
    </lineage>
</organism>
<evidence type="ECO:0000313" key="1">
    <source>
        <dbReference type="EMBL" id="KAK3370960.1"/>
    </source>
</evidence>
<gene>
    <name evidence="1" type="ORF">B0T24DRAFT_303424</name>
</gene>
<name>A0AAE0K798_9PEZI</name>
<sequence length="115" mass="12785">MPVSATQTPKDRRALFEKIRGPPKEEIEQAVSMWSPGTKLELLEGSHIGFLKAVPASNGLFEVPAKTGSPVQMDQGGIAILDVRFVFQRKAGFTIVYRLEKTEEKRSQNVMPQSK</sequence>
<reference evidence="1" key="2">
    <citation type="submission" date="2023-06" db="EMBL/GenBank/DDBJ databases">
        <authorList>
            <consortium name="Lawrence Berkeley National Laboratory"/>
            <person name="Haridas S."/>
            <person name="Hensen N."/>
            <person name="Bonometti L."/>
            <person name="Westerberg I."/>
            <person name="Brannstrom I.O."/>
            <person name="Guillou S."/>
            <person name="Cros-Aarteil S."/>
            <person name="Calhoun S."/>
            <person name="Kuo A."/>
            <person name="Mondo S."/>
            <person name="Pangilinan J."/>
            <person name="Riley R."/>
            <person name="Labutti K."/>
            <person name="Andreopoulos B."/>
            <person name="Lipzen A."/>
            <person name="Chen C."/>
            <person name="Yanf M."/>
            <person name="Daum C."/>
            <person name="Ng V."/>
            <person name="Clum A."/>
            <person name="Steindorff A."/>
            <person name="Ohm R."/>
            <person name="Martin F."/>
            <person name="Silar P."/>
            <person name="Natvig D."/>
            <person name="Lalanne C."/>
            <person name="Gautier V."/>
            <person name="Ament-Velasquez S.L."/>
            <person name="Kruys A."/>
            <person name="Hutchinson M.I."/>
            <person name="Powell A.J."/>
            <person name="Barry K."/>
            <person name="Miller A.N."/>
            <person name="Grigoriev I.V."/>
            <person name="Debuchy R."/>
            <person name="Gladieux P."/>
            <person name="Thoren M.H."/>
            <person name="Johannesson H."/>
        </authorList>
    </citation>
    <scope>NUCLEOTIDE SEQUENCE</scope>
    <source>
        <strain evidence="1">CBS 958.72</strain>
    </source>
</reference>
<evidence type="ECO:0000313" key="2">
    <source>
        <dbReference type="Proteomes" id="UP001287356"/>
    </source>
</evidence>
<dbReference type="EMBL" id="JAULSN010000005">
    <property type="protein sequence ID" value="KAK3370960.1"/>
    <property type="molecule type" value="Genomic_DNA"/>
</dbReference>
<dbReference type="Proteomes" id="UP001287356">
    <property type="component" value="Unassembled WGS sequence"/>
</dbReference>
<reference evidence="1" key="1">
    <citation type="journal article" date="2023" name="Mol. Phylogenet. Evol.">
        <title>Genome-scale phylogeny and comparative genomics of the fungal order Sordariales.</title>
        <authorList>
            <person name="Hensen N."/>
            <person name="Bonometti L."/>
            <person name="Westerberg I."/>
            <person name="Brannstrom I.O."/>
            <person name="Guillou S."/>
            <person name="Cros-Aarteil S."/>
            <person name="Calhoun S."/>
            <person name="Haridas S."/>
            <person name="Kuo A."/>
            <person name="Mondo S."/>
            <person name="Pangilinan J."/>
            <person name="Riley R."/>
            <person name="LaButti K."/>
            <person name="Andreopoulos B."/>
            <person name="Lipzen A."/>
            <person name="Chen C."/>
            <person name="Yan M."/>
            <person name="Daum C."/>
            <person name="Ng V."/>
            <person name="Clum A."/>
            <person name="Steindorff A."/>
            <person name="Ohm R.A."/>
            <person name="Martin F."/>
            <person name="Silar P."/>
            <person name="Natvig D.O."/>
            <person name="Lalanne C."/>
            <person name="Gautier V."/>
            <person name="Ament-Velasquez S.L."/>
            <person name="Kruys A."/>
            <person name="Hutchinson M.I."/>
            <person name="Powell A.J."/>
            <person name="Barry K."/>
            <person name="Miller A.N."/>
            <person name="Grigoriev I.V."/>
            <person name="Debuchy R."/>
            <person name="Gladieux P."/>
            <person name="Hiltunen Thoren M."/>
            <person name="Johannesson H."/>
        </authorList>
    </citation>
    <scope>NUCLEOTIDE SEQUENCE</scope>
    <source>
        <strain evidence="1">CBS 958.72</strain>
    </source>
</reference>